<reference evidence="5" key="1">
    <citation type="submission" date="2019-08" db="EMBL/GenBank/DDBJ databases">
        <authorList>
            <person name="Kucharzyk K."/>
            <person name="Murdoch R.W."/>
            <person name="Higgins S."/>
            <person name="Loffler F."/>
        </authorList>
    </citation>
    <scope>NUCLEOTIDE SEQUENCE</scope>
</reference>
<dbReference type="GO" id="GO:0003755">
    <property type="term" value="F:peptidyl-prolyl cis-trans isomerase activity"/>
    <property type="evidence" value="ECO:0007669"/>
    <property type="project" value="UniProtKB-KW"/>
</dbReference>
<comment type="caution">
    <text evidence="5">The sequence shown here is derived from an EMBL/GenBank/DDBJ whole genome shotgun (WGS) entry which is preliminary data.</text>
</comment>
<evidence type="ECO:0000259" key="4">
    <source>
        <dbReference type="PROSITE" id="PS50072"/>
    </source>
</evidence>
<dbReference type="PRINTS" id="PR00153">
    <property type="entry name" value="CSAPPISMRASE"/>
</dbReference>
<dbReference type="AlphaFoldDB" id="A0A644V502"/>
<dbReference type="InterPro" id="IPR044666">
    <property type="entry name" value="Cyclophilin_A-like"/>
</dbReference>
<dbReference type="EC" id="5.2.1.8" evidence="1"/>
<dbReference type="Gene3D" id="2.40.100.10">
    <property type="entry name" value="Cyclophilin-like"/>
    <property type="match status" value="1"/>
</dbReference>
<evidence type="ECO:0000313" key="5">
    <source>
        <dbReference type="EMBL" id="MPL86374.1"/>
    </source>
</evidence>
<dbReference type="PANTHER" id="PTHR45625:SF4">
    <property type="entry name" value="PEPTIDYLPROLYL ISOMERASE DOMAIN AND WD REPEAT-CONTAINING PROTEIN 1"/>
    <property type="match status" value="1"/>
</dbReference>
<dbReference type="InterPro" id="IPR002130">
    <property type="entry name" value="Cyclophilin-type_PPIase_dom"/>
</dbReference>
<dbReference type="PROSITE" id="PS51257">
    <property type="entry name" value="PROKAR_LIPOPROTEIN"/>
    <property type="match status" value="1"/>
</dbReference>
<dbReference type="PROSITE" id="PS50072">
    <property type="entry name" value="CSA_PPIASE_2"/>
    <property type="match status" value="1"/>
</dbReference>
<dbReference type="SUPFAM" id="SSF50891">
    <property type="entry name" value="Cyclophilin-like"/>
    <property type="match status" value="1"/>
</dbReference>
<evidence type="ECO:0000256" key="2">
    <source>
        <dbReference type="ARBA" id="ARBA00023110"/>
    </source>
</evidence>
<keyword evidence="2" id="KW-0697">Rotamase</keyword>
<proteinExistence type="predicted"/>
<keyword evidence="3" id="KW-0413">Isomerase</keyword>
<evidence type="ECO:0000256" key="3">
    <source>
        <dbReference type="ARBA" id="ARBA00023235"/>
    </source>
</evidence>
<protein>
    <recommendedName>
        <fullName evidence="1">peptidylprolyl isomerase</fullName>
        <ecNumber evidence="1">5.2.1.8</ecNumber>
    </recommendedName>
</protein>
<name>A0A644V502_9ZZZZ</name>
<accession>A0A644V502</accession>
<dbReference type="PANTHER" id="PTHR45625">
    <property type="entry name" value="PEPTIDYL-PROLYL CIS-TRANS ISOMERASE-RELATED"/>
    <property type="match status" value="1"/>
</dbReference>
<dbReference type="Pfam" id="PF00160">
    <property type="entry name" value="Pro_isomerase"/>
    <property type="match status" value="1"/>
</dbReference>
<gene>
    <name evidence="5" type="ORF">SDC9_32354</name>
</gene>
<organism evidence="5">
    <name type="scientific">bioreactor metagenome</name>
    <dbReference type="NCBI Taxonomy" id="1076179"/>
    <lineage>
        <taxon>unclassified sequences</taxon>
        <taxon>metagenomes</taxon>
        <taxon>ecological metagenomes</taxon>
    </lineage>
</organism>
<dbReference type="EMBL" id="VSSQ01000221">
    <property type="protein sequence ID" value="MPL86374.1"/>
    <property type="molecule type" value="Genomic_DNA"/>
</dbReference>
<feature type="domain" description="PPIase cyclophilin-type" evidence="4">
    <location>
        <begin position="59"/>
        <end position="217"/>
    </location>
</feature>
<dbReference type="CDD" id="cd00317">
    <property type="entry name" value="cyclophilin"/>
    <property type="match status" value="1"/>
</dbReference>
<sequence length="220" mass="24232">MKKIFFNLLIITALLATSCKGGKQTEESEQIKQEDTTVMTTNLAFNPAEIGEEPLFDIETSAGTIRVKLYKETPLHRDNFVKLASESFYNGILFHRIIKGFMIQVGDPLTKDPTAVDKYGTGGPGYTVPAEILPQFKHKKGAIAAARRADSVNPQRESSGSQFYFVEDPSTCAQLDGQYTVFGETVSGMEIIDKIAAEPTGPRDKPVNDIRIISVKPVKE</sequence>
<dbReference type="InterPro" id="IPR029000">
    <property type="entry name" value="Cyclophilin-like_dom_sf"/>
</dbReference>
<evidence type="ECO:0000256" key="1">
    <source>
        <dbReference type="ARBA" id="ARBA00013194"/>
    </source>
</evidence>